<gene>
    <name evidence="1" type="ORF">BST26_08820</name>
</gene>
<dbReference type="Proteomes" id="UP000192801">
    <property type="component" value="Unassembled WGS sequence"/>
</dbReference>
<dbReference type="InterPro" id="IPR036390">
    <property type="entry name" value="WH_DNA-bd_sf"/>
</dbReference>
<dbReference type="PANTHER" id="PTHR33164">
    <property type="entry name" value="TRANSCRIPTIONAL REGULATOR, MARR FAMILY"/>
    <property type="match status" value="1"/>
</dbReference>
<dbReference type="InterPro" id="IPR036388">
    <property type="entry name" value="WH-like_DNA-bd_sf"/>
</dbReference>
<reference evidence="1 2" key="1">
    <citation type="submission" date="2016-12" db="EMBL/GenBank/DDBJ databases">
        <title>The new phylogeny of genus Mycobacterium.</title>
        <authorList>
            <person name="Tortoli E."/>
            <person name="Trovato A."/>
            <person name="Cirillo D.M."/>
        </authorList>
    </citation>
    <scope>NUCLEOTIDE SEQUENCE [LARGE SCALE GENOMIC DNA]</scope>
    <source>
        <strain evidence="1 2">DSM 45130</strain>
    </source>
</reference>
<dbReference type="GO" id="GO:0003700">
    <property type="term" value="F:DNA-binding transcription factor activity"/>
    <property type="evidence" value="ECO:0007669"/>
    <property type="project" value="InterPro"/>
</dbReference>
<dbReference type="Gene3D" id="1.10.10.10">
    <property type="entry name" value="Winged helix-like DNA-binding domain superfamily/Winged helix DNA-binding domain"/>
    <property type="match status" value="1"/>
</dbReference>
<dbReference type="STRING" id="444597.BST26_08820"/>
<dbReference type="PANTHER" id="PTHR33164:SF57">
    <property type="entry name" value="MARR-FAMILY TRANSCRIPTIONAL REGULATOR"/>
    <property type="match status" value="1"/>
</dbReference>
<dbReference type="PROSITE" id="PS50995">
    <property type="entry name" value="HTH_MARR_2"/>
    <property type="match status" value="1"/>
</dbReference>
<dbReference type="RefSeq" id="WP_083030395.1">
    <property type="nucleotide sequence ID" value="NZ_AP022618.1"/>
</dbReference>
<organism evidence="1 2">
    <name type="scientific">Mycolicibacterium insubricum</name>
    <dbReference type="NCBI Taxonomy" id="444597"/>
    <lineage>
        <taxon>Bacteria</taxon>
        <taxon>Bacillati</taxon>
        <taxon>Actinomycetota</taxon>
        <taxon>Actinomycetes</taxon>
        <taxon>Mycobacteriales</taxon>
        <taxon>Mycobacteriaceae</taxon>
        <taxon>Mycolicibacterium</taxon>
    </lineage>
</organism>
<accession>A0A1X0DFK4</accession>
<evidence type="ECO:0000313" key="1">
    <source>
        <dbReference type="EMBL" id="ORA71186.1"/>
    </source>
</evidence>
<sequence length="166" mass="17955">MPDDGDAQIIEKITISLMRVINKIEQGRRVARSYGPGLSLTRVEIEVCALIFRNDGITGSELSGLLGVTRSATSQIVSKLKAKELVSENYAPGDAKRKHLHLSDRGRDAARIAGQYQSAMAAALFGSADTAELHGYLDFINRLDRCHTEAIAAWETSGGPDFGAPR</sequence>
<evidence type="ECO:0000313" key="2">
    <source>
        <dbReference type="Proteomes" id="UP000192801"/>
    </source>
</evidence>
<proteinExistence type="predicted"/>
<comment type="caution">
    <text evidence="1">The sequence shown here is derived from an EMBL/GenBank/DDBJ whole genome shotgun (WGS) entry which is preliminary data.</text>
</comment>
<dbReference type="InterPro" id="IPR039422">
    <property type="entry name" value="MarR/SlyA-like"/>
</dbReference>
<protein>
    <submittedName>
        <fullName evidence="1">Uncharacterized protein</fullName>
    </submittedName>
</protein>
<dbReference type="SMART" id="SM00347">
    <property type="entry name" value="HTH_MARR"/>
    <property type="match status" value="1"/>
</dbReference>
<dbReference type="SUPFAM" id="SSF46785">
    <property type="entry name" value="Winged helix' DNA-binding domain"/>
    <property type="match status" value="1"/>
</dbReference>
<dbReference type="EMBL" id="MVHS01000015">
    <property type="protein sequence ID" value="ORA71186.1"/>
    <property type="molecule type" value="Genomic_DNA"/>
</dbReference>
<dbReference type="AlphaFoldDB" id="A0A1X0DFK4"/>
<dbReference type="GO" id="GO:0006950">
    <property type="term" value="P:response to stress"/>
    <property type="evidence" value="ECO:0007669"/>
    <property type="project" value="TreeGrafter"/>
</dbReference>
<dbReference type="OrthoDB" id="4772670at2"/>
<keyword evidence="2" id="KW-1185">Reference proteome</keyword>
<name>A0A1X0DFK4_9MYCO</name>
<dbReference type="InterPro" id="IPR000835">
    <property type="entry name" value="HTH_MarR-typ"/>
</dbReference>